<protein>
    <submittedName>
        <fullName evidence="1">Capsule biosynthesis protein CapK</fullName>
    </submittedName>
</protein>
<name>A0A2L0EHG5_SORCE</name>
<dbReference type="InterPro" id="IPR042099">
    <property type="entry name" value="ANL_N_sf"/>
</dbReference>
<sequence>MYGMLFREVLFPFYENRLRGRATLTYLKELERSQWRPEQELRELNWRKMLEALQFAERNVPYYGRRFAEHGVRAKDVHAPGDLVRFPVLTKADIRANGREMIATGWKGKLYKSGTGGSTGAPVQFYYDHETYERRFAAAMRADGWAGGRIGEKELHIWGTPTAAEPRWKQAKRAVHEAVLRKKMVSAWDLSEARLASVVKQIVHYRPNLVIGYTSPLYYTARYALETGRKLPSPRGIVATAERLFSHQRETIERAFEAPVFDRYGCREVMLIGAECERHKGKHLNLENAFVELHAGGRPAKPGEPGEVIVSDLVCRSMPLLRYKNEDIAVAAEAPCSCGRGLPLLASVEGRVLDMIVGPDGQVLAGEFFPHLFKDHPTVSRYQIHQDKTRAITIKIMPGENYRPETSQIIEREIRRLLGDRASIQMQVVDEIPVTRGGKFRVTVSEVPVAFGGEAA</sequence>
<dbReference type="Gene3D" id="3.40.50.12780">
    <property type="entry name" value="N-terminal domain of ligase-like"/>
    <property type="match status" value="1"/>
</dbReference>
<dbReference type="PANTHER" id="PTHR36932:SF1">
    <property type="entry name" value="CAPSULAR POLYSACCHARIDE BIOSYNTHESIS PROTEIN"/>
    <property type="match status" value="1"/>
</dbReference>
<dbReference type="PANTHER" id="PTHR36932">
    <property type="entry name" value="CAPSULAR POLYSACCHARIDE BIOSYNTHESIS PROTEIN"/>
    <property type="match status" value="1"/>
</dbReference>
<reference evidence="1 2" key="1">
    <citation type="submission" date="2015-09" db="EMBL/GenBank/DDBJ databases">
        <title>Sorangium comparison.</title>
        <authorList>
            <person name="Zaburannyi N."/>
            <person name="Bunk B."/>
            <person name="Overmann J."/>
            <person name="Mueller R."/>
        </authorList>
    </citation>
    <scope>NUCLEOTIDE SEQUENCE [LARGE SCALE GENOMIC DNA]</scope>
    <source>
        <strain evidence="1 2">So ce26</strain>
    </source>
</reference>
<gene>
    <name evidence="1" type="primary">capK</name>
    <name evidence="1" type="ORF">SOCE26_001060</name>
</gene>
<dbReference type="RefSeq" id="WP_104976809.1">
    <property type="nucleotide sequence ID" value="NZ_CP012673.1"/>
</dbReference>
<organism evidence="1 2">
    <name type="scientific">Sorangium cellulosum</name>
    <name type="common">Polyangium cellulosum</name>
    <dbReference type="NCBI Taxonomy" id="56"/>
    <lineage>
        <taxon>Bacteria</taxon>
        <taxon>Pseudomonadati</taxon>
        <taxon>Myxococcota</taxon>
        <taxon>Polyangia</taxon>
        <taxon>Polyangiales</taxon>
        <taxon>Polyangiaceae</taxon>
        <taxon>Sorangium</taxon>
    </lineage>
</organism>
<accession>A0A2L0EHG5</accession>
<dbReference type="EMBL" id="CP012673">
    <property type="protein sequence ID" value="AUX38728.1"/>
    <property type="molecule type" value="Genomic_DNA"/>
</dbReference>
<evidence type="ECO:0000313" key="1">
    <source>
        <dbReference type="EMBL" id="AUX38728.1"/>
    </source>
</evidence>
<dbReference type="SUPFAM" id="SSF56801">
    <property type="entry name" value="Acetyl-CoA synthetase-like"/>
    <property type="match status" value="1"/>
</dbReference>
<evidence type="ECO:0000313" key="2">
    <source>
        <dbReference type="Proteomes" id="UP000238348"/>
    </source>
</evidence>
<dbReference type="OrthoDB" id="5484550at2"/>
<dbReference type="AlphaFoldDB" id="A0A2L0EHG5"/>
<dbReference type="InterPro" id="IPR053158">
    <property type="entry name" value="CapK_Type1_Caps_Biosynth"/>
</dbReference>
<dbReference type="Proteomes" id="UP000238348">
    <property type="component" value="Chromosome"/>
</dbReference>
<proteinExistence type="predicted"/>